<gene>
    <name evidence="1" type="ORF">WM2015_1016</name>
</gene>
<dbReference type="KEGG" id="wma:WM2015_1016"/>
<dbReference type="EMBL" id="CP012154">
    <property type="protein sequence ID" value="AKS41393.1"/>
    <property type="molecule type" value="Genomic_DNA"/>
</dbReference>
<evidence type="ECO:0000313" key="1">
    <source>
        <dbReference type="EMBL" id="AKS41393.1"/>
    </source>
</evidence>
<dbReference type="OrthoDB" id="8237640at2"/>
<accession>A0A0K0XUN4</accession>
<protein>
    <submittedName>
        <fullName evidence="1">Uncharacterized protein</fullName>
    </submittedName>
</protein>
<dbReference type="AlphaFoldDB" id="A0A0K0XUN4"/>
<name>A0A0K0XUN4_9GAMM</name>
<reference evidence="1 2" key="1">
    <citation type="submission" date="2015-07" db="EMBL/GenBank/DDBJ databases">
        <authorList>
            <person name="Noorani M."/>
        </authorList>
    </citation>
    <scope>NUCLEOTIDE SEQUENCE [LARGE SCALE GENOMIC DNA]</scope>
    <source>
        <strain evidence="1 2">KCTC 42284</strain>
    </source>
</reference>
<evidence type="ECO:0000313" key="2">
    <source>
        <dbReference type="Proteomes" id="UP000066624"/>
    </source>
</evidence>
<dbReference type="STRING" id="1579979.WM2015_1016"/>
<dbReference type="Proteomes" id="UP000066624">
    <property type="component" value="Chromosome"/>
</dbReference>
<proteinExistence type="predicted"/>
<dbReference type="PATRIC" id="fig|1579979.3.peg.1039"/>
<keyword evidence="2" id="KW-1185">Reference proteome</keyword>
<sequence>MSSRLDRLTGSGKPLAREAPDQREFDGLKRSGLARLADAQLQGLSPEGRFDLAYNAAHALCLAALRWHGYRANHRYIVFQVLPQTLGLGPEVWRVLAKCHDVRNLGEYEGDLNIDDRLLADLLAACQVVAEQIDALTPPSDPS</sequence>
<organism evidence="1 2">
    <name type="scientific">Wenzhouxiangella marina</name>
    <dbReference type="NCBI Taxonomy" id="1579979"/>
    <lineage>
        <taxon>Bacteria</taxon>
        <taxon>Pseudomonadati</taxon>
        <taxon>Pseudomonadota</taxon>
        <taxon>Gammaproteobacteria</taxon>
        <taxon>Chromatiales</taxon>
        <taxon>Wenzhouxiangellaceae</taxon>
        <taxon>Wenzhouxiangella</taxon>
    </lineage>
</organism>
<dbReference type="RefSeq" id="WP_049725033.1">
    <property type="nucleotide sequence ID" value="NZ_CP012154.1"/>
</dbReference>